<evidence type="ECO:0000313" key="2">
    <source>
        <dbReference type="EMBL" id="KKN44711.1"/>
    </source>
</evidence>
<dbReference type="EMBL" id="LAZR01001434">
    <property type="protein sequence ID" value="KKN44711.1"/>
    <property type="molecule type" value="Genomic_DNA"/>
</dbReference>
<dbReference type="AlphaFoldDB" id="A0A0F9T6W3"/>
<organism evidence="2">
    <name type="scientific">marine sediment metagenome</name>
    <dbReference type="NCBI Taxonomy" id="412755"/>
    <lineage>
        <taxon>unclassified sequences</taxon>
        <taxon>metagenomes</taxon>
        <taxon>ecological metagenomes</taxon>
    </lineage>
</organism>
<proteinExistence type="predicted"/>
<name>A0A0F9T6W3_9ZZZZ</name>
<reference evidence="2" key="1">
    <citation type="journal article" date="2015" name="Nature">
        <title>Complex archaea that bridge the gap between prokaryotes and eukaryotes.</title>
        <authorList>
            <person name="Spang A."/>
            <person name="Saw J.H."/>
            <person name="Jorgensen S.L."/>
            <person name="Zaremba-Niedzwiedzka K."/>
            <person name="Martijn J."/>
            <person name="Lind A.E."/>
            <person name="van Eijk R."/>
            <person name="Schleper C."/>
            <person name="Guy L."/>
            <person name="Ettema T.J."/>
        </authorList>
    </citation>
    <scope>NUCLEOTIDE SEQUENCE</scope>
</reference>
<gene>
    <name evidence="2" type="ORF">LCGC14_0690270</name>
</gene>
<sequence>MTEKNSTVVKEKEEKRKIKLISQIDDLLAIQGQDYMKGKLKEALDLSDQIIELAQTESLTSFIKEQEELIARIKSLMEKREREIKQKLVIKLKLELRKLEVAFKRALKSEDYSNIEQILKDTKKPLIELGDNEFSLHWKELEKEYLSIKARKEINEEILLLIKDSTELQEKFLFDDLKLRLTSLIKQVEETGLTDYLEKLKKIEKKTISAENSYNIIKGNIQEISEKIAEQKEKKEFQSAITYCEELIQLAKSINSKEIEEDTLSLLKILKESLEFEDLKKEITKLNEESLVLLKRGEIQTSLKKFKLIHEILSKQV</sequence>
<evidence type="ECO:0000256" key="1">
    <source>
        <dbReference type="SAM" id="Coils"/>
    </source>
</evidence>
<protein>
    <submittedName>
        <fullName evidence="2">Uncharacterized protein</fullName>
    </submittedName>
</protein>
<feature type="coiled-coil region" evidence="1">
    <location>
        <begin position="269"/>
        <end position="296"/>
    </location>
</feature>
<accession>A0A0F9T6W3</accession>
<keyword evidence="1" id="KW-0175">Coiled coil</keyword>
<comment type="caution">
    <text evidence="2">The sequence shown here is derived from an EMBL/GenBank/DDBJ whole genome shotgun (WGS) entry which is preliminary data.</text>
</comment>